<keyword evidence="3" id="KW-1185">Reference proteome</keyword>
<dbReference type="EMBL" id="JH430607">
    <property type="status" value="NOT_ANNOTATED_CDS"/>
    <property type="molecule type" value="Genomic_DNA"/>
</dbReference>
<dbReference type="PANTHER" id="PTHR22954:SF3">
    <property type="entry name" value="PROTEIN CBG08539"/>
    <property type="match status" value="1"/>
</dbReference>
<dbReference type="Proteomes" id="UP000014500">
    <property type="component" value="Unassembled WGS sequence"/>
</dbReference>
<evidence type="ECO:0000313" key="2">
    <source>
        <dbReference type="EnsemblMetazoa" id="SMAR001515-PA"/>
    </source>
</evidence>
<dbReference type="HOGENOM" id="CLU_1027861_0_0_1"/>
<name>T1IKR2_STRMM</name>
<proteinExistence type="predicted"/>
<dbReference type="STRING" id="126957.T1IKR2"/>
<dbReference type="InterPro" id="IPR005312">
    <property type="entry name" value="DUF1759"/>
</dbReference>
<organism evidence="2 3">
    <name type="scientific">Strigamia maritima</name>
    <name type="common">European centipede</name>
    <name type="synonym">Geophilus maritimus</name>
    <dbReference type="NCBI Taxonomy" id="126957"/>
    <lineage>
        <taxon>Eukaryota</taxon>
        <taxon>Metazoa</taxon>
        <taxon>Ecdysozoa</taxon>
        <taxon>Arthropoda</taxon>
        <taxon>Myriapoda</taxon>
        <taxon>Chilopoda</taxon>
        <taxon>Pleurostigmophora</taxon>
        <taxon>Geophilomorpha</taxon>
        <taxon>Linotaeniidae</taxon>
        <taxon>Strigamia</taxon>
    </lineage>
</organism>
<evidence type="ECO:0000313" key="3">
    <source>
        <dbReference type="Proteomes" id="UP000014500"/>
    </source>
</evidence>
<feature type="region of interest" description="Disordered" evidence="1">
    <location>
        <begin position="126"/>
        <end position="153"/>
    </location>
</feature>
<dbReference type="EnsemblMetazoa" id="SMAR001515-RA">
    <property type="protein sequence ID" value="SMAR001515-PA"/>
    <property type="gene ID" value="SMAR001515"/>
</dbReference>
<accession>T1IKR2</accession>
<reference evidence="3" key="1">
    <citation type="submission" date="2011-05" db="EMBL/GenBank/DDBJ databases">
        <authorList>
            <person name="Richards S.R."/>
            <person name="Qu J."/>
            <person name="Jiang H."/>
            <person name="Jhangiani S.N."/>
            <person name="Agravi P."/>
            <person name="Goodspeed R."/>
            <person name="Gross S."/>
            <person name="Mandapat C."/>
            <person name="Jackson L."/>
            <person name="Mathew T."/>
            <person name="Pu L."/>
            <person name="Thornton R."/>
            <person name="Saada N."/>
            <person name="Wilczek-Boney K.B."/>
            <person name="Lee S."/>
            <person name="Kovar C."/>
            <person name="Wu Y."/>
            <person name="Scherer S.E."/>
            <person name="Worley K.C."/>
            <person name="Muzny D.M."/>
            <person name="Gibbs R."/>
        </authorList>
    </citation>
    <scope>NUCLEOTIDE SEQUENCE</scope>
    <source>
        <strain evidence="3">Brora</strain>
    </source>
</reference>
<reference evidence="2" key="2">
    <citation type="submission" date="2015-02" db="UniProtKB">
        <authorList>
            <consortium name="EnsemblMetazoa"/>
        </authorList>
    </citation>
    <scope>IDENTIFICATION</scope>
</reference>
<evidence type="ECO:0000256" key="1">
    <source>
        <dbReference type="SAM" id="MobiDB-lite"/>
    </source>
</evidence>
<dbReference type="AlphaFoldDB" id="T1IKR2"/>
<dbReference type="PANTHER" id="PTHR22954">
    <property type="entry name" value="RETROVIRAL PROTEASE-RELATED"/>
    <property type="match status" value="1"/>
</dbReference>
<protein>
    <submittedName>
        <fullName evidence="2">Uncharacterized protein</fullName>
    </submittedName>
</protein>
<dbReference type="Pfam" id="PF03564">
    <property type="entry name" value="DUF1759"/>
    <property type="match status" value="1"/>
</dbReference>
<dbReference type="eggNOG" id="ENOG502SEF2">
    <property type="taxonomic scope" value="Eukaryota"/>
</dbReference>
<sequence>MKKFSGDPIQWGEFWADFELNVDGNKKLKPKAKLSYLKTLLEGTAASVVGGLLSTDANYETAKALLTERFGKKNVVINAHLRALENLTPVKKLTDLIGLRKLYDACELHVRSLETCNRQIALRERTADANSHRNKESSTEEKPKSKVPAKTHDTTKERFPRFQQTLYSIVPSLTTQETENVPSTRTLFQMSGKETSSSPLPLQRCVRKMQQTTPYSLCDDEEDDDAIIKSNLVLLANVESETKCKTVQCFFDGEAPALSSQRRWRENSMPK</sequence>